<evidence type="ECO:0000313" key="2">
    <source>
        <dbReference type="RefSeq" id="XP_002741610.2"/>
    </source>
</evidence>
<reference evidence="2" key="1">
    <citation type="submission" date="2025-08" db="UniProtKB">
        <authorList>
            <consortium name="RefSeq"/>
        </authorList>
    </citation>
    <scope>IDENTIFICATION</scope>
    <source>
        <tissue evidence="2">Testes</tissue>
    </source>
</reference>
<accession>A0ABM0H0P7</accession>
<dbReference type="SUPFAM" id="SSF53335">
    <property type="entry name" value="S-adenosyl-L-methionine-dependent methyltransferases"/>
    <property type="match status" value="1"/>
</dbReference>
<protein>
    <submittedName>
        <fullName evidence="2">Histamine N-methyltransferase B-like</fullName>
    </submittedName>
</protein>
<name>A0ABM0H0P7_SACKO</name>
<dbReference type="Proteomes" id="UP000694865">
    <property type="component" value="Unplaced"/>
</dbReference>
<organism evidence="1 2">
    <name type="scientific">Saccoglossus kowalevskii</name>
    <name type="common">Acorn worm</name>
    <dbReference type="NCBI Taxonomy" id="10224"/>
    <lineage>
        <taxon>Eukaryota</taxon>
        <taxon>Metazoa</taxon>
        <taxon>Hemichordata</taxon>
        <taxon>Enteropneusta</taxon>
        <taxon>Harrimaniidae</taxon>
        <taxon>Saccoglossus</taxon>
    </lineage>
</organism>
<proteinExistence type="predicted"/>
<dbReference type="GeneID" id="100372250"/>
<dbReference type="InterPro" id="IPR029063">
    <property type="entry name" value="SAM-dependent_MTases_sf"/>
</dbReference>
<evidence type="ECO:0000313" key="1">
    <source>
        <dbReference type="Proteomes" id="UP000694865"/>
    </source>
</evidence>
<keyword evidence="1" id="KW-1185">Reference proteome</keyword>
<gene>
    <name evidence="2" type="primary">LOC100372250</name>
</gene>
<dbReference type="RefSeq" id="XP_002741610.2">
    <property type="nucleotide sequence ID" value="XM_002741564.2"/>
</dbReference>
<sequence>MEYGLKTREDNYEEEANNLIANMQIHLSSEVHVLAIGSGNGSADEYFINALVAKYSKVRYCVVDPAKEPLEKFKVLVQSHESKWDNVSFEFHAQEINDYLKDRNTVERYHLIHICNAVNCFRDGRKVVSELCNDRLYDKGIILIRVIGGGWEKCRRNFRRYLYDPNKNLLGATMVEEFLRHESKLAVVKNIKRYVPITATKCFDETSDDGNKLLDFFHQKLDFRKSVPKDEIITLLSFLKDKCCEVVGDEVIFDATECDIIGSK</sequence>
<dbReference type="Gene3D" id="3.40.50.150">
    <property type="entry name" value="Vaccinia Virus protein VP39"/>
    <property type="match status" value="1"/>
</dbReference>